<evidence type="ECO:0000256" key="4">
    <source>
        <dbReference type="ARBA" id="ARBA00023065"/>
    </source>
</evidence>
<evidence type="ECO:0000313" key="9">
    <source>
        <dbReference type="EMBL" id="KRL97375.1"/>
    </source>
</evidence>
<reference evidence="9 10" key="1">
    <citation type="journal article" date="2015" name="Genome Announc.">
        <title>Expanding the biotechnology potential of lactobacilli through comparative genomics of 213 strains and associated genera.</title>
        <authorList>
            <person name="Sun Z."/>
            <person name="Harris H.M."/>
            <person name="McCann A."/>
            <person name="Guo C."/>
            <person name="Argimon S."/>
            <person name="Zhang W."/>
            <person name="Yang X."/>
            <person name="Jeffery I.B."/>
            <person name="Cooney J.C."/>
            <person name="Kagawa T.F."/>
            <person name="Liu W."/>
            <person name="Song Y."/>
            <person name="Salvetti E."/>
            <person name="Wrobel A."/>
            <person name="Rasinkangas P."/>
            <person name="Parkhill J."/>
            <person name="Rea M.C."/>
            <person name="O'Sullivan O."/>
            <person name="Ritari J."/>
            <person name="Douillard F.P."/>
            <person name="Paul Ross R."/>
            <person name="Yang R."/>
            <person name="Briner A.E."/>
            <person name="Felis G.E."/>
            <person name="de Vos W.M."/>
            <person name="Barrangou R."/>
            <person name="Klaenhammer T.R."/>
            <person name="Caufield P.W."/>
            <person name="Cui Y."/>
            <person name="Zhang H."/>
            <person name="O'Toole P.W."/>
        </authorList>
    </citation>
    <scope>NUCLEOTIDE SEQUENCE [LARGE SCALE GENOMIC DNA]</scope>
    <source>
        <strain evidence="9 10">DSM 16230</strain>
    </source>
</reference>
<comment type="function">
    <text evidence="8">This protein is part of the stalk that links CF(0) to CF(1). It either transmits conformational changes from CF(0) to CF(1) or is implicated in proton conduction.</text>
</comment>
<keyword evidence="5 8" id="KW-0472">Membrane</keyword>
<comment type="function">
    <text evidence="8">F(1)F(0) ATP synthase produces ATP from ADP in the presence of a proton or sodium gradient. F-type ATPases consist of two structural domains, F(1) containing the extramembraneous catalytic core and F(0) containing the membrane proton channel, linked together by a central stalk and a peripheral stalk. During catalysis, ATP synthesis in the catalytic domain of F(1) is coupled via a rotary mechanism of the central stalk subunits to proton translocation.</text>
</comment>
<comment type="subcellular location">
    <subcellularLocation>
        <location evidence="8">Cell membrane</location>
        <topology evidence="8">Peripheral membrane protein</topology>
    </subcellularLocation>
    <subcellularLocation>
        <location evidence="1">Membrane</location>
    </subcellularLocation>
</comment>
<dbReference type="Pfam" id="PF00213">
    <property type="entry name" value="OSCP"/>
    <property type="match status" value="1"/>
</dbReference>
<dbReference type="AlphaFoldDB" id="A0A0R1UVX7"/>
<dbReference type="InterPro" id="IPR000711">
    <property type="entry name" value="ATPase_OSCP/dsu"/>
</dbReference>
<dbReference type="InterPro" id="IPR020781">
    <property type="entry name" value="ATPase_OSCP/d_CS"/>
</dbReference>
<gene>
    <name evidence="8" type="primary">atpH</name>
    <name evidence="9" type="ORF">FD50_GL001352</name>
</gene>
<name>A0A0R1UVX7_9LACO</name>
<dbReference type="GO" id="GO:0046933">
    <property type="term" value="F:proton-transporting ATP synthase activity, rotational mechanism"/>
    <property type="evidence" value="ECO:0007669"/>
    <property type="project" value="UniProtKB-UniRule"/>
</dbReference>
<keyword evidence="4 8" id="KW-0406">Ion transport</keyword>
<proteinExistence type="inferred from homology"/>
<dbReference type="NCBIfam" id="TIGR01145">
    <property type="entry name" value="ATP_synt_delta"/>
    <property type="match status" value="1"/>
</dbReference>
<dbReference type="EMBL" id="AZFQ01000052">
    <property type="protein sequence ID" value="KRL97375.1"/>
    <property type="molecule type" value="Genomic_DNA"/>
</dbReference>
<dbReference type="PATRIC" id="fig|1423801.4.peg.1384"/>
<keyword evidence="2 8" id="KW-0813">Transport</keyword>
<comment type="caution">
    <text evidence="9">The sequence shown here is derived from an EMBL/GenBank/DDBJ whole genome shotgun (WGS) entry which is preliminary data.</text>
</comment>
<accession>A0A0R1UVX7</accession>
<evidence type="ECO:0000256" key="8">
    <source>
        <dbReference type="HAMAP-Rule" id="MF_01416"/>
    </source>
</evidence>
<dbReference type="HAMAP" id="MF_01416">
    <property type="entry name" value="ATP_synth_delta_bact"/>
    <property type="match status" value="1"/>
</dbReference>
<dbReference type="PRINTS" id="PR00125">
    <property type="entry name" value="ATPASEDELTA"/>
</dbReference>
<dbReference type="InterPro" id="IPR026015">
    <property type="entry name" value="ATP_synth_OSCP/delta_N_sf"/>
</dbReference>
<dbReference type="PANTHER" id="PTHR11910">
    <property type="entry name" value="ATP SYNTHASE DELTA CHAIN"/>
    <property type="match status" value="1"/>
</dbReference>
<dbReference type="Gene3D" id="1.10.520.20">
    <property type="entry name" value="N-terminal domain of the delta subunit of the F1F0-ATP synthase"/>
    <property type="match status" value="1"/>
</dbReference>
<keyword evidence="10" id="KW-1185">Reference proteome</keyword>
<dbReference type="GO" id="GO:0045259">
    <property type="term" value="C:proton-transporting ATP synthase complex"/>
    <property type="evidence" value="ECO:0007669"/>
    <property type="project" value="UniProtKB-KW"/>
</dbReference>
<dbReference type="SUPFAM" id="SSF47928">
    <property type="entry name" value="N-terminal domain of the delta subunit of the F1F0-ATP synthase"/>
    <property type="match status" value="1"/>
</dbReference>
<evidence type="ECO:0000256" key="3">
    <source>
        <dbReference type="ARBA" id="ARBA00022781"/>
    </source>
</evidence>
<keyword evidence="6 8" id="KW-0139">CF(1)</keyword>
<organism evidence="9 10">
    <name type="scientific">Liquorilactobacillus satsumensis DSM 16230 = JCM 12392</name>
    <dbReference type="NCBI Taxonomy" id="1423801"/>
    <lineage>
        <taxon>Bacteria</taxon>
        <taxon>Bacillati</taxon>
        <taxon>Bacillota</taxon>
        <taxon>Bacilli</taxon>
        <taxon>Lactobacillales</taxon>
        <taxon>Lactobacillaceae</taxon>
        <taxon>Liquorilactobacillus</taxon>
    </lineage>
</organism>
<evidence type="ECO:0000256" key="7">
    <source>
        <dbReference type="ARBA" id="ARBA00023310"/>
    </source>
</evidence>
<dbReference type="PROSITE" id="PS00389">
    <property type="entry name" value="ATPASE_DELTA"/>
    <property type="match status" value="1"/>
</dbReference>
<dbReference type="GO" id="GO:0005886">
    <property type="term" value="C:plasma membrane"/>
    <property type="evidence" value="ECO:0007669"/>
    <property type="project" value="UniProtKB-SubCell"/>
</dbReference>
<evidence type="ECO:0000313" key="10">
    <source>
        <dbReference type="Proteomes" id="UP000051166"/>
    </source>
</evidence>
<dbReference type="STRING" id="1423801.FD50_GL001352"/>
<keyword evidence="3 8" id="KW-0375">Hydrogen ion transport</keyword>
<keyword evidence="7 8" id="KW-0066">ATP synthesis</keyword>
<dbReference type="Proteomes" id="UP000051166">
    <property type="component" value="Unassembled WGS sequence"/>
</dbReference>
<protein>
    <recommendedName>
        <fullName evidence="8">ATP synthase subunit delta</fullName>
    </recommendedName>
    <alternativeName>
        <fullName evidence="8">ATP synthase F(1) sector subunit delta</fullName>
    </alternativeName>
    <alternativeName>
        <fullName evidence="8">F-type ATPase subunit delta</fullName>
        <shortName evidence="8">F-ATPase subunit delta</shortName>
    </alternativeName>
</protein>
<evidence type="ECO:0000256" key="6">
    <source>
        <dbReference type="ARBA" id="ARBA00023196"/>
    </source>
</evidence>
<keyword evidence="8" id="KW-1003">Cell membrane</keyword>
<evidence type="ECO:0000256" key="1">
    <source>
        <dbReference type="ARBA" id="ARBA00004370"/>
    </source>
</evidence>
<comment type="similarity">
    <text evidence="8">Belongs to the ATPase delta chain family.</text>
</comment>
<evidence type="ECO:0000256" key="2">
    <source>
        <dbReference type="ARBA" id="ARBA00022448"/>
    </source>
</evidence>
<sequence>MVAHRYGNALFALAKEKNVREELLAELLEMKKALAEEPQLMVFLTSKQIEPGVRREVIEKLAASSSELAANLLRMLFDYGRIADLDVIITEYVRLNDSFENTVRATVTTAIPLAEEQKDRLTSAFAKIVGANKIILDERVDPSVIGGAILRSNDYVYDGSLKLKIARIRRMLLK</sequence>
<evidence type="ECO:0000256" key="5">
    <source>
        <dbReference type="ARBA" id="ARBA00023136"/>
    </source>
</evidence>